<sequence>MSNILDSFQSQLLEDLKQNVGHQPSRTLRRRAAVLGGGALVAAAVTAGFVVTNVLAPAPAYAVSEQSDGAIHITLNALSDAEGLKAELLKHGITADVSYGSPEMVTLDSGPLVQQPQPVPGGVSSSGTSATFESSASAGGEGTMPSAPNPGSCGVTGKAPEVQIEEGKAVIDIPQGSLPPAGTPLKISTAGGTTSFAGLTVTWGNCGVGTATVGTLH</sequence>
<keyword evidence="4" id="KW-1185">Reference proteome</keyword>
<dbReference type="Proteomes" id="UP001620520">
    <property type="component" value="Unassembled WGS sequence"/>
</dbReference>
<feature type="compositionally biased region" description="Low complexity" evidence="1">
    <location>
        <begin position="113"/>
        <end position="138"/>
    </location>
</feature>
<feature type="region of interest" description="Disordered" evidence="1">
    <location>
        <begin position="108"/>
        <end position="158"/>
    </location>
</feature>
<dbReference type="EMBL" id="JBIYEW010000002">
    <property type="protein sequence ID" value="MFK4637179.1"/>
    <property type="molecule type" value="Genomic_DNA"/>
</dbReference>
<gene>
    <name evidence="3" type="ORF">ABIA52_000068</name>
</gene>
<reference evidence="3 4" key="1">
    <citation type="submission" date="2024-10" db="EMBL/GenBank/DDBJ databases">
        <title>Novel secondary metabolite-producing bacteria for plant disease control.</title>
        <authorList>
            <person name="Chevrette M."/>
        </authorList>
    </citation>
    <scope>NUCLEOTIDE SEQUENCE [LARGE SCALE GENOMIC DNA]</scope>
    <source>
        <strain evidence="3 4">J30 TE3557</strain>
    </source>
</reference>
<evidence type="ECO:0000313" key="4">
    <source>
        <dbReference type="Proteomes" id="UP001620520"/>
    </source>
</evidence>
<accession>A0ABW8MZK3</accession>
<dbReference type="PROSITE" id="PS51318">
    <property type="entry name" value="TAT"/>
    <property type="match status" value="1"/>
</dbReference>
<evidence type="ECO:0000256" key="2">
    <source>
        <dbReference type="SAM" id="Phobius"/>
    </source>
</evidence>
<keyword evidence="2" id="KW-0472">Membrane</keyword>
<keyword evidence="2" id="KW-1133">Transmembrane helix</keyword>
<proteinExistence type="predicted"/>
<name>A0ABW8MZK3_9MICC</name>
<comment type="caution">
    <text evidence="3">The sequence shown here is derived from an EMBL/GenBank/DDBJ whole genome shotgun (WGS) entry which is preliminary data.</text>
</comment>
<feature type="transmembrane region" description="Helical" evidence="2">
    <location>
        <begin position="32"/>
        <end position="56"/>
    </location>
</feature>
<organism evidence="3 4">
    <name type="scientific">Paenarthrobacter histidinolovorans</name>
    <dbReference type="NCBI Taxonomy" id="43664"/>
    <lineage>
        <taxon>Bacteria</taxon>
        <taxon>Bacillati</taxon>
        <taxon>Actinomycetota</taxon>
        <taxon>Actinomycetes</taxon>
        <taxon>Micrococcales</taxon>
        <taxon>Micrococcaceae</taxon>
        <taxon>Paenarthrobacter</taxon>
    </lineage>
</organism>
<protein>
    <submittedName>
        <fullName evidence="3">Uncharacterized protein</fullName>
    </submittedName>
</protein>
<dbReference type="RefSeq" id="WP_404593164.1">
    <property type="nucleotide sequence ID" value="NZ_JBIYEW010000002.1"/>
</dbReference>
<dbReference type="InterPro" id="IPR006311">
    <property type="entry name" value="TAT_signal"/>
</dbReference>
<keyword evidence="2" id="KW-0812">Transmembrane</keyword>
<evidence type="ECO:0000313" key="3">
    <source>
        <dbReference type="EMBL" id="MFK4637179.1"/>
    </source>
</evidence>
<evidence type="ECO:0000256" key="1">
    <source>
        <dbReference type="SAM" id="MobiDB-lite"/>
    </source>
</evidence>